<dbReference type="RefSeq" id="WP_193954702.1">
    <property type="nucleotide sequence ID" value="NZ_JADEYS010000021.1"/>
</dbReference>
<protein>
    <submittedName>
        <fullName evidence="3">VanZ family protein</fullName>
    </submittedName>
</protein>
<sequence length="117" mass="13413">MPFQLRLRQLPFYCLLFIVTYLSTMPSVETPGVDLSDKVLHFLAYFGVTGAAYFGFPKASWRLAVFVILWGIGIELVQWQLPTRMFELLDILANSLGCLAGWQLMKGLRHLYQRIIA</sequence>
<dbReference type="EMBL" id="JADEYS010000021">
    <property type="protein sequence ID" value="MBE9399006.1"/>
    <property type="molecule type" value="Genomic_DNA"/>
</dbReference>
<evidence type="ECO:0000259" key="2">
    <source>
        <dbReference type="Pfam" id="PF04892"/>
    </source>
</evidence>
<dbReference type="AlphaFoldDB" id="A0A8J7FGB7"/>
<reference evidence="3" key="1">
    <citation type="submission" date="2020-10" db="EMBL/GenBank/DDBJ databases">
        <title>Bacterium isolated from coastal waters sediment.</title>
        <authorList>
            <person name="Chen R.-J."/>
            <person name="Lu D.-C."/>
            <person name="Zhu K.-L."/>
            <person name="Du Z.-J."/>
        </authorList>
    </citation>
    <scope>NUCLEOTIDE SEQUENCE</scope>
    <source>
        <strain evidence="3">N1Y112</strain>
    </source>
</reference>
<evidence type="ECO:0000313" key="3">
    <source>
        <dbReference type="EMBL" id="MBE9399006.1"/>
    </source>
</evidence>
<dbReference type="PANTHER" id="PTHR28008:SF1">
    <property type="entry name" value="DOMAIN PROTEIN, PUTATIVE (AFU_ORTHOLOGUE AFUA_3G10980)-RELATED"/>
    <property type="match status" value="1"/>
</dbReference>
<dbReference type="Proteomes" id="UP000640333">
    <property type="component" value="Unassembled WGS sequence"/>
</dbReference>
<organism evidence="3 4">
    <name type="scientific">Pontibacterium sinense</name>
    <dbReference type="NCBI Taxonomy" id="2781979"/>
    <lineage>
        <taxon>Bacteria</taxon>
        <taxon>Pseudomonadati</taxon>
        <taxon>Pseudomonadota</taxon>
        <taxon>Gammaproteobacteria</taxon>
        <taxon>Oceanospirillales</taxon>
        <taxon>Oceanospirillaceae</taxon>
        <taxon>Pontibacterium</taxon>
    </lineage>
</organism>
<gene>
    <name evidence="3" type="ORF">IOQ59_17240</name>
</gene>
<accession>A0A8J7FGB7</accession>
<feature type="transmembrane region" description="Helical" evidence="1">
    <location>
        <begin position="12"/>
        <end position="28"/>
    </location>
</feature>
<evidence type="ECO:0000313" key="4">
    <source>
        <dbReference type="Proteomes" id="UP000640333"/>
    </source>
</evidence>
<keyword evidence="1" id="KW-0812">Transmembrane</keyword>
<keyword evidence="1" id="KW-0472">Membrane</keyword>
<dbReference type="PANTHER" id="PTHR28008">
    <property type="entry name" value="DOMAIN PROTEIN, PUTATIVE (AFU_ORTHOLOGUE AFUA_3G10980)-RELATED"/>
    <property type="match status" value="1"/>
</dbReference>
<proteinExistence type="predicted"/>
<keyword evidence="1" id="KW-1133">Transmembrane helix</keyword>
<feature type="transmembrane region" description="Helical" evidence="1">
    <location>
        <begin position="40"/>
        <end position="56"/>
    </location>
</feature>
<feature type="transmembrane region" description="Helical" evidence="1">
    <location>
        <begin position="63"/>
        <end position="82"/>
    </location>
</feature>
<feature type="domain" description="VanZ-like" evidence="2">
    <location>
        <begin position="36"/>
        <end position="106"/>
    </location>
</feature>
<keyword evidence="4" id="KW-1185">Reference proteome</keyword>
<dbReference type="Pfam" id="PF04892">
    <property type="entry name" value="VanZ"/>
    <property type="match status" value="1"/>
</dbReference>
<comment type="caution">
    <text evidence="3">The sequence shown here is derived from an EMBL/GenBank/DDBJ whole genome shotgun (WGS) entry which is preliminary data.</text>
</comment>
<evidence type="ECO:0000256" key="1">
    <source>
        <dbReference type="SAM" id="Phobius"/>
    </source>
</evidence>
<name>A0A8J7FGB7_9GAMM</name>
<dbReference type="InterPro" id="IPR006976">
    <property type="entry name" value="VanZ-like"/>
</dbReference>